<feature type="transmembrane region" description="Helical" evidence="8">
    <location>
        <begin position="86"/>
        <end position="107"/>
    </location>
</feature>
<feature type="domain" description="Mechanosensitive ion channel MscS" evidence="9">
    <location>
        <begin position="132"/>
        <end position="195"/>
    </location>
</feature>
<dbReference type="Gene3D" id="3.30.70.100">
    <property type="match status" value="1"/>
</dbReference>
<dbReference type="SUPFAM" id="SSF82861">
    <property type="entry name" value="Mechanosensitive channel protein MscS (YggB), transmembrane region"/>
    <property type="match status" value="1"/>
</dbReference>
<dbReference type="Proteomes" id="UP000198823">
    <property type="component" value="Unassembled WGS sequence"/>
</dbReference>
<dbReference type="GO" id="GO:0005886">
    <property type="term" value="C:plasma membrane"/>
    <property type="evidence" value="ECO:0007669"/>
    <property type="project" value="UniProtKB-SubCell"/>
</dbReference>
<dbReference type="OrthoDB" id="9809206at2"/>
<evidence type="ECO:0000256" key="7">
    <source>
        <dbReference type="ARBA" id="ARBA00059688"/>
    </source>
</evidence>
<dbReference type="GO" id="GO:0008381">
    <property type="term" value="F:mechanosensitive monoatomic ion channel activity"/>
    <property type="evidence" value="ECO:0007669"/>
    <property type="project" value="InterPro"/>
</dbReference>
<keyword evidence="3" id="KW-1003">Cell membrane</keyword>
<dbReference type="SUPFAM" id="SSF50182">
    <property type="entry name" value="Sm-like ribonucleoproteins"/>
    <property type="match status" value="1"/>
</dbReference>
<dbReference type="RefSeq" id="WP_092097731.1">
    <property type="nucleotide sequence ID" value="NZ_FNAR01000015.1"/>
</dbReference>
<dbReference type="InterPro" id="IPR011014">
    <property type="entry name" value="MscS_channel_TM-2"/>
</dbReference>
<evidence type="ECO:0000256" key="6">
    <source>
        <dbReference type="ARBA" id="ARBA00023136"/>
    </source>
</evidence>
<evidence type="ECO:0000256" key="5">
    <source>
        <dbReference type="ARBA" id="ARBA00022989"/>
    </source>
</evidence>
<dbReference type="PANTHER" id="PTHR30460">
    <property type="entry name" value="MODERATE CONDUCTANCE MECHANOSENSITIVE CHANNEL YBIO"/>
    <property type="match status" value="1"/>
</dbReference>
<dbReference type="STRING" id="426756.SAMN04488126_11519"/>
<gene>
    <name evidence="12" type="ORF">SAMN04488126_11519</name>
</gene>
<dbReference type="Gene3D" id="1.10.287.1260">
    <property type="match status" value="1"/>
</dbReference>
<dbReference type="FunFam" id="1.10.287.1260:FF:000005">
    <property type="entry name" value="Mechanosensitive ion channel family protein"/>
    <property type="match status" value="1"/>
</dbReference>
<reference evidence="12 13" key="1">
    <citation type="submission" date="2016-10" db="EMBL/GenBank/DDBJ databases">
        <authorList>
            <person name="de Groot N.N."/>
        </authorList>
    </citation>
    <scope>NUCLEOTIDE SEQUENCE [LARGE SCALE GENOMIC DNA]</scope>
    <source>
        <strain evidence="12 13">CGMCC 1.6762</strain>
    </source>
</reference>
<feature type="transmembrane region" description="Helical" evidence="8">
    <location>
        <begin position="34"/>
        <end position="56"/>
    </location>
</feature>
<dbReference type="InterPro" id="IPR011066">
    <property type="entry name" value="MscS_channel_C_sf"/>
</dbReference>
<feature type="transmembrane region" description="Helical" evidence="8">
    <location>
        <begin position="113"/>
        <end position="133"/>
    </location>
</feature>
<dbReference type="Pfam" id="PF00924">
    <property type="entry name" value="MS_channel_2nd"/>
    <property type="match status" value="1"/>
</dbReference>
<dbReference type="FunFam" id="2.30.30.60:FF:000001">
    <property type="entry name" value="MscS Mechanosensitive ion channel"/>
    <property type="match status" value="1"/>
</dbReference>
<evidence type="ECO:0000256" key="4">
    <source>
        <dbReference type="ARBA" id="ARBA00022692"/>
    </source>
</evidence>
<dbReference type="PANTHER" id="PTHR30460:SF0">
    <property type="entry name" value="MODERATE CONDUCTANCE MECHANOSENSITIVE CHANNEL YBIO"/>
    <property type="match status" value="1"/>
</dbReference>
<evidence type="ECO:0000313" key="13">
    <source>
        <dbReference type="Proteomes" id="UP000198823"/>
    </source>
</evidence>
<keyword evidence="5 8" id="KW-1133">Transmembrane helix</keyword>
<comment type="similarity">
    <text evidence="2">Belongs to the MscS (TC 1.A.23) family.</text>
</comment>
<keyword evidence="4 8" id="KW-0812">Transmembrane</keyword>
<dbReference type="SUPFAM" id="SSF82689">
    <property type="entry name" value="Mechanosensitive channel protein MscS (YggB), C-terminal domain"/>
    <property type="match status" value="1"/>
</dbReference>
<keyword evidence="6 8" id="KW-0472">Membrane</keyword>
<dbReference type="InterPro" id="IPR006685">
    <property type="entry name" value="MscS_channel_2nd"/>
</dbReference>
<dbReference type="InterPro" id="IPR049278">
    <property type="entry name" value="MS_channel_C"/>
</dbReference>
<organism evidence="12 13">
    <name type="scientific">Bhargavaea beijingensis</name>
    <dbReference type="NCBI Taxonomy" id="426756"/>
    <lineage>
        <taxon>Bacteria</taxon>
        <taxon>Bacillati</taxon>
        <taxon>Bacillota</taxon>
        <taxon>Bacilli</taxon>
        <taxon>Bacillales</taxon>
        <taxon>Caryophanaceae</taxon>
        <taxon>Bhargavaea</taxon>
    </lineage>
</organism>
<dbReference type="EMBL" id="FNAR01000015">
    <property type="protein sequence ID" value="SDE67083.1"/>
    <property type="molecule type" value="Genomic_DNA"/>
</dbReference>
<comment type="function">
    <text evidence="7">May play a role in resistance to osmotic downshock.</text>
</comment>
<dbReference type="Pfam" id="PF21088">
    <property type="entry name" value="MS_channel_1st"/>
    <property type="match status" value="1"/>
</dbReference>
<evidence type="ECO:0000259" key="11">
    <source>
        <dbReference type="Pfam" id="PF21088"/>
    </source>
</evidence>
<protein>
    <submittedName>
        <fullName evidence="12">Small conductance mechanosensitive channel</fullName>
    </submittedName>
</protein>
<name>A0A1G7ETQ1_9BACL</name>
<evidence type="ECO:0000259" key="10">
    <source>
        <dbReference type="Pfam" id="PF21082"/>
    </source>
</evidence>
<comment type="subcellular location">
    <subcellularLocation>
        <location evidence="1">Cell membrane</location>
        <topology evidence="1">Multi-pass membrane protein</topology>
    </subcellularLocation>
</comment>
<proteinExistence type="inferred from homology"/>
<evidence type="ECO:0000313" key="12">
    <source>
        <dbReference type="EMBL" id="SDE67083.1"/>
    </source>
</evidence>
<evidence type="ECO:0000256" key="1">
    <source>
        <dbReference type="ARBA" id="ARBA00004651"/>
    </source>
</evidence>
<evidence type="ECO:0000256" key="3">
    <source>
        <dbReference type="ARBA" id="ARBA00022475"/>
    </source>
</evidence>
<dbReference type="Pfam" id="PF21082">
    <property type="entry name" value="MS_channel_3rd"/>
    <property type="match status" value="1"/>
</dbReference>
<accession>A0A1G7ETQ1</accession>
<sequence>MDKEPTVAETVTNEAKRTFDLIGKIKEALFSEELWLSVGLLALKILLIITIAGLVVRIGKAIIRRVFSVRLRRPLSERRERTLLKLLENVISYVVYFAAILAVLSAFHIDVAGMIAAAGVLGLAVGFGAQSLVKDVITGFFIIFEDQFSVGDYVRIGEAEGTVEEIGLRTTKIKVFTGELHIIPNGNIQEVINSSIYNSLAVIDVSVSYETNIPKAEALIREFLHSLIDDENYADLLAPPELLGVQSLGAHDVIMRITAETAPMMHFAVARKLRKDLKEFLELNEIEIPYPKMVMVDSKPSE</sequence>
<dbReference type="InterPro" id="IPR023408">
    <property type="entry name" value="MscS_beta-dom_sf"/>
</dbReference>
<feature type="domain" description="Mechanosensitive ion channel MscS C-terminal" evidence="10">
    <location>
        <begin position="202"/>
        <end position="288"/>
    </location>
</feature>
<evidence type="ECO:0000256" key="8">
    <source>
        <dbReference type="SAM" id="Phobius"/>
    </source>
</evidence>
<evidence type="ECO:0000256" key="2">
    <source>
        <dbReference type="ARBA" id="ARBA00008017"/>
    </source>
</evidence>
<dbReference type="Gene3D" id="2.30.30.60">
    <property type="match status" value="1"/>
</dbReference>
<evidence type="ECO:0000259" key="9">
    <source>
        <dbReference type="Pfam" id="PF00924"/>
    </source>
</evidence>
<dbReference type="InterPro" id="IPR045276">
    <property type="entry name" value="YbiO_bact"/>
</dbReference>
<dbReference type="InterPro" id="IPR010920">
    <property type="entry name" value="LSM_dom_sf"/>
</dbReference>
<dbReference type="AlphaFoldDB" id="A0A1G7ETQ1"/>
<feature type="domain" description="Mechanosensitive ion channel transmembrane helices 2/3" evidence="11">
    <location>
        <begin position="89"/>
        <end position="130"/>
    </location>
</feature>
<dbReference type="InterPro" id="IPR049142">
    <property type="entry name" value="MS_channel_1st"/>
</dbReference>